<dbReference type="GeneID" id="37047986"/>
<dbReference type="EMBL" id="MSFU01000027">
    <property type="protein sequence ID" value="PWY65529.1"/>
    <property type="molecule type" value="Genomic_DNA"/>
</dbReference>
<evidence type="ECO:0000313" key="1">
    <source>
        <dbReference type="EMBL" id="PWY65529.1"/>
    </source>
</evidence>
<gene>
    <name evidence="1" type="ORF">BO83DRAFT_121078</name>
</gene>
<dbReference type="Proteomes" id="UP000246171">
    <property type="component" value="Unassembled WGS sequence"/>
</dbReference>
<sequence>MICKRKMILLHIETLTTTDVLRDGPTQIMYCVESRTRNRWAPKNTPERTSFPLSWHYDLSTVSVESRDWTDPLTWNSHSGRGHLDRGRQLRCMLVVIGLRLTTSRIHPPTI</sequence>
<name>A0A317UVU6_ASPEC</name>
<comment type="caution">
    <text evidence="1">The sequence shown here is derived from an EMBL/GenBank/DDBJ whole genome shotgun (WGS) entry which is preliminary data.</text>
</comment>
<reference evidence="1" key="1">
    <citation type="submission" date="2016-12" db="EMBL/GenBank/DDBJ databases">
        <title>The genomes of Aspergillus section Nigri reveals drivers in fungal speciation.</title>
        <authorList>
            <consortium name="DOE Joint Genome Institute"/>
            <person name="Vesth T.C."/>
            <person name="Nybo J."/>
            <person name="Theobald S."/>
            <person name="Brandl J."/>
            <person name="Frisvad J.C."/>
            <person name="Nielsen K.F."/>
            <person name="Lyhne E.K."/>
            <person name="Kogle M.E."/>
            <person name="Kuo A."/>
            <person name="Riley R."/>
            <person name="Clum A."/>
            <person name="Nolan M."/>
            <person name="Lipzen A."/>
            <person name="Salamov A."/>
            <person name="Henrissat B."/>
            <person name="Wiebenga A."/>
            <person name="De vries R.P."/>
            <person name="Grigoriev I.V."/>
            <person name="Mortensen U.H."/>
            <person name="Andersen M.R."/>
            <person name="Baker S.E."/>
        </authorList>
    </citation>
    <scope>NUCLEOTIDE SEQUENCE</scope>
    <source>
        <strain evidence="1">CBS 122712</strain>
    </source>
</reference>
<dbReference type="AlphaFoldDB" id="A0A317UVU6"/>
<organism evidence="1 2">
    <name type="scientific">Aspergillus eucalypticola (strain CBS 122712 / IBT 29274)</name>
    <dbReference type="NCBI Taxonomy" id="1448314"/>
    <lineage>
        <taxon>Eukaryota</taxon>
        <taxon>Fungi</taxon>
        <taxon>Dikarya</taxon>
        <taxon>Ascomycota</taxon>
        <taxon>Pezizomycotina</taxon>
        <taxon>Eurotiomycetes</taxon>
        <taxon>Eurotiomycetidae</taxon>
        <taxon>Eurotiales</taxon>
        <taxon>Aspergillaceae</taxon>
        <taxon>Aspergillus</taxon>
        <taxon>Aspergillus subgen. Circumdati</taxon>
    </lineage>
</organism>
<accession>A0A317UVU6</accession>
<evidence type="ECO:0000313" key="2">
    <source>
        <dbReference type="Proteomes" id="UP000246171"/>
    </source>
</evidence>
<proteinExistence type="predicted"/>
<dbReference type="VEuPathDB" id="FungiDB:BO83DRAFT_121078"/>
<keyword evidence="2" id="KW-1185">Reference proteome</keyword>
<protein>
    <submittedName>
        <fullName evidence="1">Uncharacterized protein</fullName>
    </submittedName>
</protein>
<dbReference type="RefSeq" id="XP_025384584.1">
    <property type="nucleotide sequence ID" value="XM_025526024.1"/>
</dbReference>